<dbReference type="EMBL" id="UEGS01000001">
    <property type="protein sequence ID" value="SRX81890.1"/>
    <property type="molecule type" value="Genomic_DNA"/>
</dbReference>
<name>A0A375YL78_MYCPF</name>
<evidence type="ECO:0000313" key="2">
    <source>
        <dbReference type="Proteomes" id="UP000252008"/>
    </source>
</evidence>
<dbReference type="Gene3D" id="3.30.559.30">
    <property type="entry name" value="Nonribosomal peptide synthetase, condensation domain"/>
    <property type="match status" value="1"/>
</dbReference>
<gene>
    <name evidence="1" type="ORF">MPP7335_03646</name>
</gene>
<keyword evidence="2" id="KW-1185">Reference proteome</keyword>
<dbReference type="Proteomes" id="UP000252008">
    <property type="component" value="Unassembled WGS sequence"/>
</dbReference>
<organism evidence="1 2">
    <name type="scientific">Mycolicibacterium parafortuitum</name>
    <name type="common">Mycobacterium parafortuitum</name>
    <dbReference type="NCBI Taxonomy" id="39692"/>
    <lineage>
        <taxon>Bacteria</taxon>
        <taxon>Bacillati</taxon>
        <taxon>Actinomycetota</taxon>
        <taxon>Actinomycetes</taxon>
        <taxon>Mycobacteriales</taxon>
        <taxon>Mycobacteriaceae</taxon>
        <taxon>Mycolicibacterium</taxon>
    </lineage>
</organism>
<evidence type="ECO:0000313" key="1">
    <source>
        <dbReference type="EMBL" id="SRX81890.1"/>
    </source>
</evidence>
<accession>A0A375YL78</accession>
<sequence>MGHSLYGMPMVAPYIADEVKQRPVSTAPAALDIFDRSSAEALPDQLEKFTTAPSSELTEEIEAAASWLGVQIEEILLAAFGRTLGRTRGEGAVAVDVTGGQRWLSHPVTLLCADAGTAGPSEMLQGAHAALATAPGRTGEPAEVLLNVSAGELVDEPAGRALELRVQRLDGGLQIDWWYDAQRFDAYSIEEMAEQFPLAVIDITSDAAAPL</sequence>
<dbReference type="SUPFAM" id="SSF52777">
    <property type="entry name" value="CoA-dependent acyltransferases"/>
    <property type="match status" value="1"/>
</dbReference>
<reference evidence="1 2" key="1">
    <citation type="submission" date="2018-05" db="EMBL/GenBank/DDBJ databases">
        <authorList>
            <consortium name="IHU Genomes"/>
        </authorList>
    </citation>
    <scope>NUCLEOTIDE SEQUENCE [LARGE SCALE GENOMIC DNA]</scope>
    <source>
        <strain evidence="1 2">P7335</strain>
    </source>
</reference>
<dbReference type="AlphaFoldDB" id="A0A375YL78"/>
<proteinExistence type="predicted"/>
<protein>
    <submittedName>
        <fullName evidence="1">Phenolpthiocerol synthesis type-I polyketide synthase PpsE [Mycobacterium tuberculosis H37Rv]</fullName>
    </submittedName>
</protein>
<dbReference type="STRING" id="39692.BST38_11130"/>